<dbReference type="STRING" id="1664694.A0A0N1H9Y7"/>
<organism evidence="10 11">
    <name type="scientific">Cyphellophora attinorum</name>
    <dbReference type="NCBI Taxonomy" id="1664694"/>
    <lineage>
        <taxon>Eukaryota</taxon>
        <taxon>Fungi</taxon>
        <taxon>Dikarya</taxon>
        <taxon>Ascomycota</taxon>
        <taxon>Pezizomycotina</taxon>
        <taxon>Eurotiomycetes</taxon>
        <taxon>Chaetothyriomycetidae</taxon>
        <taxon>Chaetothyriales</taxon>
        <taxon>Cyphellophoraceae</taxon>
        <taxon>Cyphellophora</taxon>
    </lineage>
</organism>
<accession>A0A0N1H9Y7</accession>
<reference evidence="10 11" key="1">
    <citation type="submission" date="2015-06" db="EMBL/GenBank/DDBJ databases">
        <title>Draft genome of the ant-associated black yeast Phialophora attae CBS 131958.</title>
        <authorList>
            <person name="Moreno L.F."/>
            <person name="Stielow B.J."/>
            <person name="de Hoog S."/>
            <person name="Vicente V.A."/>
            <person name="Weiss V.A."/>
            <person name="de Vries M."/>
            <person name="Cruz L.M."/>
            <person name="Souza E.M."/>
        </authorList>
    </citation>
    <scope>NUCLEOTIDE SEQUENCE [LARGE SCALE GENOMIC DNA]</scope>
    <source>
        <strain evidence="10 11">CBS 131958</strain>
    </source>
</reference>
<dbReference type="InterPro" id="IPR038765">
    <property type="entry name" value="Papain-like_cys_pep_sf"/>
</dbReference>
<feature type="domain" description="UCH catalytic" evidence="9">
    <location>
        <begin position="42"/>
        <end position="294"/>
    </location>
</feature>
<gene>
    <name evidence="10" type="ORF">AB675_8466</name>
</gene>
<dbReference type="Proteomes" id="UP000038010">
    <property type="component" value="Unassembled WGS sequence"/>
</dbReference>
<evidence type="ECO:0000256" key="1">
    <source>
        <dbReference type="ARBA" id="ARBA00000707"/>
    </source>
</evidence>
<keyword evidence="5 7" id="KW-0378">Hydrolase</keyword>
<keyword evidence="11" id="KW-1185">Reference proteome</keyword>
<evidence type="ECO:0000256" key="6">
    <source>
        <dbReference type="ARBA" id="ARBA00022807"/>
    </source>
</evidence>
<name>A0A0N1H9Y7_9EURO</name>
<dbReference type="GO" id="GO:0016579">
    <property type="term" value="P:protein deubiquitination"/>
    <property type="evidence" value="ECO:0007669"/>
    <property type="project" value="TreeGrafter"/>
</dbReference>
<feature type="site" description="Transition state stabilizer" evidence="7">
    <location>
        <position position="113"/>
    </location>
</feature>
<dbReference type="AlphaFoldDB" id="A0A0N1H9Y7"/>
<evidence type="ECO:0000256" key="3">
    <source>
        <dbReference type="ARBA" id="ARBA00022670"/>
    </source>
</evidence>
<comment type="catalytic activity">
    <reaction evidence="1 7">
        <text>Thiol-dependent hydrolysis of ester, thioester, amide, peptide and isopeptide bonds formed by the C-terminal Gly of ubiquitin (a 76-residue protein attached to proteins as an intracellular targeting signal).</text>
        <dbReference type="EC" id="3.4.19.12"/>
    </reaction>
</comment>
<feature type="active site" description="Proton donor" evidence="7">
    <location>
        <position position="233"/>
    </location>
</feature>
<dbReference type="SUPFAM" id="SSF54001">
    <property type="entry name" value="Cysteine proteinases"/>
    <property type="match status" value="1"/>
</dbReference>
<feature type="active site" description="Nucleophile" evidence="7">
    <location>
        <position position="119"/>
    </location>
</feature>
<keyword evidence="6 7" id="KW-0788">Thiol protease</keyword>
<dbReference type="PROSITE" id="PS52048">
    <property type="entry name" value="UCH_DOMAIN"/>
    <property type="match status" value="1"/>
</dbReference>
<sequence>MLSSDTIAQSSDLSWPPSTDSANKRSQSPESSQPEVPDNWRGWAELENDPAIFSTLLREWGVPGVEVQEIIELDDLLTRSSDDVYGLILLARWVAPEENADVDVPADLWFANQVSSYSCASVAIMNIINNRRDLNLGSSLNEFRQKTKDMTPKDRGTALDSFDFVRNAHNSFATEIDKLNVEHLLKDEVAKWERKVKAENKTNNGHRHKRRRVTFGKKKTITADDYEEENGFHFVAYAPCRGTLWKMDGLEVLPRKLKEAENESWLWVAAADLQNQMQVAQASGFEFSLMSLVKKQDNLGDLSEIENMRRTREDWGPFIAHMVNLHAEKGDIKELMK</sequence>
<dbReference type="GO" id="GO:0005737">
    <property type="term" value="C:cytoplasm"/>
    <property type="evidence" value="ECO:0007669"/>
    <property type="project" value="TreeGrafter"/>
</dbReference>
<evidence type="ECO:0000256" key="2">
    <source>
        <dbReference type="ARBA" id="ARBA00012759"/>
    </source>
</evidence>
<dbReference type="GO" id="GO:0006511">
    <property type="term" value="P:ubiquitin-dependent protein catabolic process"/>
    <property type="evidence" value="ECO:0007669"/>
    <property type="project" value="UniProtKB-UniRule"/>
</dbReference>
<dbReference type="EMBL" id="LFJN01000003">
    <property type="protein sequence ID" value="KPI44606.1"/>
    <property type="molecule type" value="Genomic_DNA"/>
</dbReference>
<feature type="region of interest" description="Disordered" evidence="8">
    <location>
        <begin position="1"/>
        <end position="41"/>
    </location>
</feature>
<evidence type="ECO:0000313" key="11">
    <source>
        <dbReference type="Proteomes" id="UP000038010"/>
    </source>
</evidence>
<dbReference type="PANTHER" id="PTHR10589">
    <property type="entry name" value="UBIQUITIN CARBOXYL-TERMINAL HYDROLASE"/>
    <property type="match status" value="1"/>
</dbReference>
<dbReference type="EC" id="3.4.19.12" evidence="2 7"/>
<evidence type="ECO:0000313" key="10">
    <source>
        <dbReference type="EMBL" id="KPI44606.1"/>
    </source>
</evidence>
<dbReference type="InterPro" id="IPR001578">
    <property type="entry name" value="Peptidase_C12_UCH"/>
</dbReference>
<dbReference type="Gene3D" id="3.40.532.10">
    <property type="entry name" value="Peptidase C12, ubiquitin carboxyl-terminal hydrolase"/>
    <property type="match status" value="1"/>
</dbReference>
<keyword evidence="3 7" id="KW-0645">Protease</keyword>
<dbReference type="GeneID" id="28740793"/>
<dbReference type="OrthoDB" id="1924260at2759"/>
<evidence type="ECO:0000256" key="7">
    <source>
        <dbReference type="PROSITE-ProRule" id="PRU01393"/>
    </source>
</evidence>
<evidence type="ECO:0000256" key="8">
    <source>
        <dbReference type="SAM" id="MobiDB-lite"/>
    </source>
</evidence>
<dbReference type="PANTHER" id="PTHR10589:SF29">
    <property type="entry name" value="UBIQUITIN CARBOXYL-TERMINAL HYDROLASE"/>
    <property type="match status" value="1"/>
</dbReference>
<dbReference type="VEuPathDB" id="FungiDB:AB675_8466"/>
<protein>
    <recommendedName>
        <fullName evidence="2 7">ubiquitinyl hydrolase 1</fullName>
        <ecNumber evidence="2 7">3.4.19.12</ecNumber>
    </recommendedName>
</protein>
<keyword evidence="4 7" id="KW-0833">Ubl conjugation pathway</keyword>
<evidence type="ECO:0000256" key="4">
    <source>
        <dbReference type="ARBA" id="ARBA00022786"/>
    </source>
</evidence>
<dbReference type="RefSeq" id="XP_018004569.1">
    <property type="nucleotide sequence ID" value="XM_018148914.1"/>
</dbReference>
<dbReference type="GO" id="GO:0004843">
    <property type="term" value="F:cysteine-type deubiquitinase activity"/>
    <property type="evidence" value="ECO:0007669"/>
    <property type="project" value="UniProtKB-UniRule"/>
</dbReference>
<comment type="caution">
    <text evidence="10">The sequence shown here is derived from an EMBL/GenBank/DDBJ whole genome shotgun (WGS) entry which is preliminary data.</text>
</comment>
<evidence type="ECO:0000259" key="9">
    <source>
        <dbReference type="PROSITE" id="PS52048"/>
    </source>
</evidence>
<feature type="site" description="Important for enzyme activity" evidence="7">
    <location>
        <position position="248"/>
    </location>
</feature>
<evidence type="ECO:0000256" key="5">
    <source>
        <dbReference type="ARBA" id="ARBA00022801"/>
    </source>
</evidence>
<feature type="compositionally biased region" description="Low complexity" evidence="8">
    <location>
        <begin position="26"/>
        <end position="35"/>
    </location>
</feature>
<comment type="similarity">
    <text evidence="7">Belongs to the peptidase C12 family.</text>
</comment>
<dbReference type="Pfam" id="PF01088">
    <property type="entry name" value="Peptidase_C12"/>
    <property type="match status" value="1"/>
</dbReference>
<feature type="compositionally biased region" description="Polar residues" evidence="8">
    <location>
        <begin position="1"/>
        <end position="25"/>
    </location>
</feature>
<proteinExistence type="inferred from homology"/>
<dbReference type="InterPro" id="IPR036959">
    <property type="entry name" value="Peptidase_C12_UCH_sf"/>
</dbReference>